<proteinExistence type="predicted"/>
<evidence type="ECO:0008006" key="3">
    <source>
        <dbReference type="Google" id="ProtNLM"/>
    </source>
</evidence>
<evidence type="ECO:0000313" key="1">
    <source>
        <dbReference type="EMBL" id="CAE7536549.1"/>
    </source>
</evidence>
<gene>
    <name evidence="1" type="ORF">SNAT2548_LOCUS30069</name>
</gene>
<dbReference type="AlphaFoldDB" id="A0A812TPY9"/>
<organism evidence="1 2">
    <name type="scientific">Symbiodinium natans</name>
    <dbReference type="NCBI Taxonomy" id="878477"/>
    <lineage>
        <taxon>Eukaryota</taxon>
        <taxon>Sar</taxon>
        <taxon>Alveolata</taxon>
        <taxon>Dinophyceae</taxon>
        <taxon>Suessiales</taxon>
        <taxon>Symbiodiniaceae</taxon>
        <taxon>Symbiodinium</taxon>
    </lineage>
</organism>
<protein>
    <recommendedName>
        <fullName evidence="3">TIR domain-containing protein</fullName>
    </recommendedName>
</protein>
<evidence type="ECO:0000313" key="2">
    <source>
        <dbReference type="Proteomes" id="UP000604046"/>
    </source>
</evidence>
<accession>A0A812TPY9</accession>
<dbReference type="Gene3D" id="2.60.220.30">
    <property type="match status" value="1"/>
</dbReference>
<sequence>MLSLQGHAASFPDAENAVDSRVLDIEEGLLVQLGASDIAVLHDEVLLVAAKPVFNPHALEVEILNRDQALRLPEKAVVLSPILELRPHNVRFEEPVLLIFPVCVGSTKAWRSLEGGGWEELRDVGFLAGHVVLRLDHFCQVFVGTDEPPKAQIKISCYMNDGLDHIWAAKWAITQTGCCRCKQMLADCFRDEEVLQDYKLCQWTVPAGTFAQGDSLKISWPDCPDYTDPEPGNVNFERFPLVAPMPWLGQQPSVELRIEDAKVYFRKFCLVDASVRGLDHSVEKQVSEVYVTGNSKSNVEVGTHSGKSGRAVSFTPAGQLGDVPVSTRDLVARVKAPTELSSSRPFIRKVRGKETSTIVKISAQASTSIPDGSTARPAFFSLRFDNSPAFQMAKSIYRLLSSYNYKVRFVEAGYGDDFGEMVREYLYEIKNGGGVILAVCTRRYGEKTESKFSTFDELSYADSHGVKVVPLKMESPYPPTPPGDPAKALIDKVLKPSVAYLDCLGKSEEDIALKVARLLLSN</sequence>
<comment type="caution">
    <text evidence="1">The sequence shown here is derived from an EMBL/GenBank/DDBJ whole genome shotgun (WGS) entry which is preliminary data.</text>
</comment>
<name>A0A812TPY9_9DINO</name>
<dbReference type="Proteomes" id="UP000604046">
    <property type="component" value="Unassembled WGS sequence"/>
</dbReference>
<keyword evidence="2" id="KW-1185">Reference proteome</keyword>
<dbReference type="EMBL" id="CAJNDS010002590">
    <property type="protein sequence ID" value="CAE7536549.1"/>
    <property type="molecule type" value="Genomic_DNA"/>
</dbReference>
<reference evidence="1" key="1">
    <citation type="submission" date="2021-02" db="EMBL/GenBank/DDBJ databases">
        <authorList>
            <person name="Dougan E. K."/>
            <person name="Rhodes N."/>
            <person name="Thang M."/>
            <person name="Chan C."/>
        </authorList>
    </citation>
    <scope>NUCLEOTIDE SEQUENCE</scope>
</reference>